<keyword evidence="4" id="KW-1185">Reference proteome</keyword>
<evidence type="ECO:0000256" key="2">
    <source>
        <dbReference type="SAM" id="Phobius"/>
    </source>
</evidence>
<evidence type="ECO:0000313" key="3">
    <source>
        <dbReference type="EMBL" id="WAQ97730.1"/>
    </source>
</evidence>
<gene>
    <name evidence="3" type="ORF">MAR_022103</name>
</gene>
<evidence type="ECO:0000256" key="1">
    <source>
        <dbReference type="SAM" id="MobiDB-lite"/>
    </source>
</evidence>
<feature type="transmembrane region" description="Helical" evidence="2">
    <location>
        <begin position="270"/>
        <end position="294"/>
    </location>
</feature>
<keyword evidence="2" id="KW-0472">Membrane</keyword>
<feature type="region of interest" description="Disordered" evidence="1">
    <location>
        <begin position="1"/>
        <end position="33"/>
    </location>
</feature>
<evidence type="ECO:0000313" key="4">
    <source>
        <dbReference type="Proteomes" id="UP001164746"/>
    </source>
</evidence>
<dbReference type="EMBL" id="CP111014">
    <property type="protein sequence ID" value="WAQ97730.1"/>
    <property type="molecule type" value="Genomic_DNA"/>
</dbReference>
<protein>
    <submittedName>
        <fullName evidence="3">Uncharacterized protein</fullName>
    </submittedName>
</protein>
<accession>A0ABY7DRZ5</accession>
<reference evidence="3" key="1">
    <citation type="submission" date="2022-11" db="EMBL/GenBank/DDBJ databases">
        <title>Centuries of genome instability and evolution in soft-shell clam transmissible cancer (bioRxiv).</title>
        <authorList>
            <person name="Hart S.F.M."/>
            <person name="Yonemitsu M.A."/>
            <person name="Giersch R.M."/>
            <person name="Beal B.F."/>
            <person name="Arriagada G."/>
            <person name="Davis B.W."/>
            <person name="Ostrander E.A."/>
            <person name="Goff S.P."/>
            <person name="Metzger M.J."/>
        </authorList>
    </citation>
    <scope>NUCLEOTIDE SEQUENCE</scope>
    <source>
        <strain evidence="3">MELC-2E11</strain>
        <tissue evidence="3">Siphon/mantle</tissue>
    </source>
</reference>
<organism evidence="3 4">
    <name type="scientific">Mya arenaria</name>
    <name type="common">Soft-shell clam</name>
    <dbReference type="NCBI Taxonomy" id="6604"/>
    <lineage>
        <taxon>Eukaryota</taxon>
        <taxon>Metazoa</taxon>
        <taxon>Spiralia</taxon>
        <taxon>Lophotrochozoa</taxon>
        <taxon>Mollusca</taxon>
        <taxon>Bivalvia</taxon>
        <taxon>Autobranchia</taxon>
        <taxon>Heteroconchia</taxon>
        <taxon>Euheterodonta</taxon>
        <taxon>Imparidentia</taxon>
        <taxon>Neoheterodontei</taxon>
        <taxon>Myida</taxon>
        <taxon>Myoidea</taxon>
        <taxon>Myidae</taxon>
        <taxon>Mya</taxon>
    </lineage>
</organism>
<proteinExistence type="predicted"/>
<feature type="transmembrane region" description="Helical" evidence="2">
    <location>
        <begin position="124"/>
        <end position="145"/>
    </location>
</feature>
<keyword evidence="2" id="KW-1133">Transmembrane helix</keyword>
<feature type="transmembrane region" description="Helical" evidence="2">
    <location>
        <begin position="209"/>
        <end position="228"/>
    </location>
</feature>
<name>A0ABY7DRZ5_MYAAR</name>
<dbReference type="Proteomes" id="UP001164746">
    <property type="component" value="Chromosome 3"/>
</dbReference>
<sequence length="303" mass="33849">MDDQQTSPRTLRPRRSKSSTPIGHADSIGSHTPNGIAAAMMVTPIVRRMTPSTPGIDASFMTGDKVSPMLAKLRMTPGRLLKDKQTLLVRKHEETRRNLDKLNVGGGVSMWPEMVSMRLTRVDVYILAGLNVVLAALVVAVFLALHGGTIKQLLVYSERLLRFSHKHRVVVDNGQEALYTSLVDWHNGYKDLVSSIHESFDVSNVPWSYRLYLLAYVAVLADVISTNLSSAKYQQVLMYWQTKCLPPTSHGTISIFGILPVRDVTYYLQYYSVPLATVLLTPVFRLVVALLTLYNNDYVGKIS</sequence>
<keyword evidence="2" id="KW-0812">Transmembrane</keyword>